<dbReference type="Pfam" id="PF00041">
    <property type="entry name" value="fn3"/>
    <property type="match status" value="1"/>
</dbReference>
<evidence type="ECO:0000313" key="3">
    <source>
        <dbReference type="EMBL" id="MBC5668337.1"/>
    </source>
</evidence>
<feature type="signal peptide" evidence="1">
    <location>
        <begin position="1"/>
        <end position="27"/>
    </location>
</feature>
<protein>
    <recommendedName>
        <fullName evidence="2">Fibronectin type-III domain-containing protein</fullName>
    </recommendedName>
</protein>
<evidence type="ECO:0000259" key="2">
    <source>
        <dbReference type="PROSITE" id="PS50853"/>
    </source>
</evidence>
<dbReference type="SUPFAM" id="SSF49265">
    <property type="entry name" value="Fibronectin type III"/>
    <property type="match status" value="1"/>
</dbReference>
<dbReference type="InterPro" id="IPR036116">
    <property type="entry name" value="FN3_sf"/>
</dbReference>
<feature type="chain" id="PRO_5047523982" description="Fibronectin type-III domain-containing protein" evidence="1">
    <location>
        <begin position="28"/>
        <end position="757"/>
    </location>
</feature>
<evidence type="ECO:0000313" key="4">
    <source>
        <dbReference type="Proteomes" id="UP000597877"/>
    </source>
</evidence>
<dbReference type="InterPro" id="IPR013783">
    <property type="entry name" value="Ig-like_fold"/>
</dbReference>
<dbReference type="EMBL" id="JACOOZ010000007">
    <property type="protein sequence ID" value="MBC5668337.1"/>
    <property type="molecule type" value="Genomic_DNA"/>
</dbReference>
<name>A0ABR7F572_9FIRM</name>
<sequence length="757" mass="82805">MRKHRRFTRMFGALALSLALATTSIPALDINSNHVYGTEKVETPSEVAKLENMFTTIDLMDATISELTQAMEKGQVTSKELVEMYIDRINAYDKQLELNSIISINPDAVAQAEELDKERAKGNIKGKLHGIPIIVKDNYDVGGLPTTAGCKALMNSIAPDDAFVVKKLKDAGAIILAKANMSEFASSGRNSRSTIGGAVHNPYDTTRTPAGSSGGTGVAITSNFAAAGLGTDTGSSVRAPSTMNNLFGLRVSLGLTSRDGIVPLSLDNDIAGPLCRSAQDLALMLSVMAGTDSNDSWTKDSDSMIPADGYTSYLKADGLKGKKIGYLQNSFGYYYNNKGEAVENPKETATCMKKIVERAKSNLKKGGAELVDMSEILPDSLITSLRSNTGVGNVFEWDLNNYFASLGENAPIKSVYDLVTNYTYGVDYTNVYVRNPATSLAEMTNPRSLESYTNAVTNRLKFRNEVNKILKDNGIDAVMFVPYTQPANKEADSQNASYANSANYTSHFGPTAGLPEMAIPMGLCDTDETLGYDKEMPMGFNLFTSYGNEKELIEIAYGYQETSGYDNIRTAPYTTPALEDKDLDKYLDNLMEKVDTINYDNYTVYPQGKIQVMINKYAKAADVDESDVYATYSAAYDLAKAYDKVMDVLDENVKTVKVVKAPGKGKITKITRAKNNKSVKLSLKKLSGAKGYEVKYSTGTKFSKKTTKTIYTAKTTFNIKNLKKNKKYYVKVRAYVKNGTSKKYGAWSAVKTIKIKK</sequence>
<feature type="domain" description="Fibronectin type-III" evidence="2">
    <location>
        <begin position="661"/>
        <end position="757"/>
    </location>
</feature>
<dbReference type="PANTHER" id="PTHR42678:SF34">
    <property type="entry name" value="OS04G0183300 PROTEIN"/>
    <property type="match status" value="1"/>
</dbReference>
<gene>
    <name evidence="3" type="ORF">H8S00_10110</name>
</gene>
<dbReference type="SMART" id="SM00060">
    <property type="entry name" value="FN3"/>
    <property type="match status" value="1"/>
</dbReference>
<dbReference type="InterPro" id="IPR003961">
    <property type="entry name" value="FN3_dom"/>
</dbReference>
<dbReference type="PROSITE" id="PS50853">
    <property type="entry name" value="FN3"/>
    <property type="match status" value="1"/>
</dbReference>
<comment type="caution">
    <text evidence="3">The sequence shown here is derived from an EMBL/GenBank/DDBJ whole genome shotgun (WGS) entry which is preliminary data.</text>
</comment>
<accession>A0ABR7F572</accession>
<dbReference type="Gene3D" id="2.60.40.10">
    <property type="entry name" value="Immunoglobulins"/>
    <property type="match status" value="1"/>
</dbReference>
<dbReference type="Gene3D" id="3.90.1300.10">
    <property type="entry name" value="Amidase signature (AS) domain"/>
    <property type="match status" value="1"/>
</dbReference>
<dbReference type="InterPro" id="IPR023631">
    <property type="entry name" value="Amidase_dom"/>
</dbReference>
<dbReference type="PANTHER" id="PTHR42678">
    <property type="entry name" value="AMIDASE"/>
    <property type="match status" value="1"/>
</dbReference>
<dbReference type="RefSeq" id="WP_186840504.1">
    <property type="nucleotide sequence ID" value="NZ_JACOOZ010000007.1"/>
</dbReference>
<proteinExistence type="predicted"/>
<keyword evidence="1" id="KW-0732">Signal</keyword>
<dbReference type="Pfam" id="PF01425">
    <property type="entry name" value="Amidase"/>
    <property type="match status" value="1"/>
</dbReference>
<dbReference type="Proteomes" id="UP000597877">
    <property type="component" value="Unassembled WGS sequence"/>
</dbReference>
<evidence type="ECO:0000256" key="1">
    <source>
        <dbReference type="SAM" id="SignalP"/>
    </source>
</evidence>
<keyword evidence="4" id="KW-1185">Reference proteome</keyword>
<dbReference type="InterPro" id="IPR036928">
    <property type="entry name" value="AS_sf"/>
</dbReference>
<reference evidence="3 4" key="1">
    <citation type="submission" date="2020-08" db="EMBL/GenBank/DDBJ databases">
        <title>Genome public.</title>
        <authorList>
            <person name="Liu C."/>
            <person name="Sun Q."/>
        </authorList>
    </citation>
    <scope>NUCLEOTIDE SEQUENCE [LARGE SCALE GENOMIC DNA]</scope>
    <source>
        <strain evidence="3 4">BX4</strain>
    </source>
</reference>
<dbReference type="SUPFAM" id="SSF75304">
    <property type="entry name" value="Amidase signature (AS) enzymes"/>
    <property type="match status" value="1"/>
</dbReference>
<organism evidence="3 4">
    <name type="scientific">Eubacterium segne</name>
    <dbReference type="NCBI Taxonomy" id="2763045"/>
    <lineage>
        <taxon>Bacteria</taxon>
        <taxon>Bacillati</taxon>
        <taxon>Bacillota</taxon>
        <taxon>Clostridia</taxon>
        <taxon>Eubacteriales</taxon>
        <taxon>Eubacteriaceae</taxon>
        <taxon>Eubacterium</taxon>
    </lineage>
</organism>